<feature type="chain" id="PRO_5020992378" description="GlyGly-CTERM domain-containing protein" evidence="2">
    <location>
        <begin position="23"/>
        <end position="255"/>
    </location>
</feature>
<keyword evidence="1" id="KW-1133">Transmembrane helix</keyword>
<accession>A0A4R2F4R3</accession>
<evidence type="ECO:0000313" key="4">
    <source>
        <dbReference type="Proteomes" id="UP000294832"/>
    </source>
</evidence>
<proteinExistence type="predicted"/>
<organism evidence="3 4">
    <name type="scientific">Shewanella fodinae</name>
    <dbReference type="NCBI Taxonomy" id="552357"/>
    <lineage>
        <taxon>Bacteria</taxon>
        <taxon>Pseudomonadati</taxon>
        <taxon>Pseudomonadota</taxon>
        <taxon>Gammaproteobacteria</taxon>
        <taxon>Alteromonadales</taxon>
        <taxon>Shewanellaceae</taxon>
        <taxon>Shewanella</taxon>
    </lineage>
</organism>
<keyword evidence="2" id="KW-0732">Signal</keyword>
<reference evidence="3 4" key="1">
    <citation type="submission" date="2019-03" db="EMBL/GenBank/DDBJ databases">
        <title>Freshwater and sediment microbial communities from various areas in North America, analyzing microbe dynamics in response to fracking.</title>
        <authorList>
            <person name="Lamendella R."/>
        </authorList>
    </citation>
    <scope>NUCLEOTIDE SEQUENCE [LARGE SCALE GENOMIC DNA]</scope>
    <source>
        <strain evidence="3 4">74A</strain>
    </source>
</reference>
<feature type="signal peptide" evidence="2">
    <location>
        <begin position="1"/>
        <end position="22"/>
    </location>
</feature>
<dbReference type="Proteomes" id="UP000294832">
    <property type="component" value="Unassembled WGS sequence"/>
</dbReference>
<keyword evidence="1" id="KW-0472">Membrane</keyword>
<keyword evidence="4" id="KW-1185">Reference proteome</keyword>
<keyword evidence="1" id="KW-0812">Transmembrane</keyword>
<comment type="caution">
    <text evidence="3">The sequence shown here is derived from an EMBL/GenBank/DDBJ whole genome shotgun (WGS) entry which is preliminary data.</text>
</comment>
<evidence type="ECO:0000256" key="1">
    <source>
        <dbReference type="SAM" id="Phobius"/>
    </source>
</evidence>
<dbReference type="OrthoDB" id="6322244at2"/>
<name>A0A4R2F4R3_9GAMM</name>
<evidence type="ECO:0008006" key="5">
    <source>
        <dbReference type="Google" id="ProtNLM"/>
    </source>
</evidence>
<sequence length="255" mass="28683">MKKASLITSVAFLLLWHSSSFATTTKSVDYKMAQATDELHLRQQATERLQQADIRYLPVKTRTEVIAAKEATVVDRKALQNVSSFNAHSYYHQFSFYDVATYLLDDDNYDGFYHSFSLDIDADVYGAEPTESVPVYAEIYLSRNGGDWLHLYTTDIFYLQGNSSYDSYQVSIALETGYPTDHYDVLIDLYEVGYSDIVATVSSDDLNSLYALPLQSHDRDYYDNGGALVTVSAGSLSMLGVLALGLLAWQRRSLQ</sequence>
<dbReference type="RefSeq" id="WP_133040532.1">
    <property type="nucleotide sequence ID" value="NZ_SLWF01000045.1"/>
</dbReference>
<dbReference type="NCBIfam" id="NF038116">
    <property type="entry name" value="Sden1266_dom"/>
    <property type="match status" value="1"/>
</dbReference>
<dbReference type="EMBL" id="SLWF01000045">
    <property type="protein sequence ID" value="TCN77672.1"/>
    <property type="molecule type" value="Genomic_DNA"/>
</dbReference>
<protein>
    <recommendedName>
        <fullName evidence="5">GlyGly-CTERM domain-containing protein</fullName>
    </recommendedName>
</protein>
<evidence type="ECO:0000256" key="2">
    <source>
        <dbReference type="SAM" id="SignalP"/>
    </source>
</evidence>
<evidence type="ECO:0000313" key="3">
    <source>
        <dbReference type="EMBL" id="TCN77672.1"/>
    </source>
</evidence>
<dbReference type="AlphaFoldDB" id="A0A4R2F4R3"/>
<gene>
    <name evidence="3" type="ORF">EDC91_14519</name>
</gene>
<feature type="transmembrane region" description="Helical" evidence="1">
    <location>
        <begin position="225"/>
        <end position="249"/>
    </location>
</feature>